<dbReference type="GO" id="GO:0006006">
    <property type="term" value="P:glucose metabolic process"/>
    <property type="evidence" value="ECO:0007669"/>
    <property type="project" value="TreeGrafter"/>
</dbReference>
<dbReference type="VEuPathDB" id="MicrosporidiaDB:H312_01827"/>
<keyword evidence="1" id="KW-0808">Transferase</keyword>
<gene>
    <name evidence="3" type="ORF">H312_01827</name>
</gene>
<dbReference type="Proteomes" id="UP000030655">
    <property type="component" value="Unassembled WGS sequence"/>
</dbReference>
<dbReference type="Gene3D" id="3.40.367.20">
    <property type="match status" value="1"/>
</dbReference>
<reference evidence="3 4" key="2">
    <citation type="submission" date="2014-03" db="EMBL/GenBank/DDBJ databases">
        <title>The Genome Sequence of Anncaliia algerae insect isolate PRA339.</title>
        <authorList>
            <consortium name="The Broad Institute Genome Sequencing Platform"/>
            <consortium name="The Broad Institute Genome Sequencing Center for Infectious Disease"/>
            <person name="Cuomo C."/>
            <person name="Becnel J."/>
            <person name="Sanscrainte N."/>
            <person name="Walker B."/>
            <person name="Young S.K."/>
            <person name="Zeng Q."/>
            <person name="Gargeya S."/>
            <person name="Fitzgerald M."/>
            <person name="Haas B."/>
            <person name="Abouelleil A."/>
            <person name="Alvarado L."/>
            <person name="Arachchi H.M."/>
            <person name="Berlin A.M."/>
            <person name="Chapman S.B."/>
            <person name="Dewar J."/>
            <person name="Goldberg J."/>
            <person name="Griggs A."/>
            <person name="Gujja S."/>
            <person name="Hansen M."/>
            <person name="Howarth C."/>
            <person name="Imamovic A."/>
            <person name="Larimer J."/>
            <person name="McCowan C."/>
            <person name="Murphy C."/>
            <person name="Neiman D."/>
            <person name="Pearson M."/>
            <person name="Priest M."/>
            <person name="Roberts A."/>
            <person name="Saif S."/>
            <person name="Shea T."/>
            <person name="Sisk P."/>
            <person name="Sykes S."/>
            <person name="Wortman J."/>
            <person name="Nusbaum C."/>
            <person name="Birren B."/>
        </authorList>
    </citation>
    <scope>NUCLEOTIDE SEQUENCE [LARGE SCALE GENOMIC DNA]</scope>
    <source>
        <strain evidence="3 4">PRA339</strain>
    </source>
</reference>
<evidence type="ECO:0000313" key="4">
    <source>
        <dbReference type="Proteomes" id="UP000030655"/>
    </source>
</evidence>
<keyword evidence="1" id="KW-0324">Glycolysis</keyword>
<dbReference type="GO" id="GO:0001678">
    <property type="term" value="P:intracellular glucose homeostasis"/>
    <property type="evidence" value="ECO:0007669"/>
    <property type="project" value="InterPro"/>
</dbReference>
<organism evidence="3 4">
    <name type="scientific">Anncaliia algerae PRA339</name>
    <dbReference type="NCBI Taxonomy" id="1288291"/>
    <lineage>
        <taxon>Eukaryota</taxon>
        <taxon>Fungi</taxon>
        <taxon>Fungi incertae sedis</taxon>
        <taxon>Microsporidia</taxon>
        <taxon>Tubulinosematoidea</taxon>
        <taxon>Tubulinosematidae</taxon>
        <taxon>Anncaliia</taxon>
    </lineage>
</organism>
<dbReference type="GO" id="GO:0005536">
    <property type="term" value="F:D-glucose binding"/>
    <property type="evidence" value="ECO:0007669"/>
    <property type="project" value="InterPro"/>
</dbReference>
<dbReference type="EMBL" id="KK365163">
    <property type="protein sequence ID" value="KCZ80769.1"/>
    <property type="molecule type" value="Genomic_DNA"/>
</dbReference>
<dbReference type="GO" id="GO:0019158">
    <property type="term" value="F:mannokinase activity"/>
    <property type="evidence" value="ECO:0007669"/>
    <property type="project" value="TreeGrafter"/>
</dbReference>
<dbReference type="CDD" id="cd24000">
    <property type="entry name" value="ASKHA_NBD_HK"/>
    <property type="match status" value="1"/>
</dbReference>
<evidence type="ECO:0000259" key="2">
    <source>
        <dbReference type="Pfam" id="PF00349"/>
    </source>
</evidence>
<evidence type="ECO:0000256" key="1">
    <source>
        <dbReference type="RuleBase" id="RU362007"/>
    </source>
</evidence>
<keyword evidence="4" id="KW-1185">Reference proteome</keyword>
<keyword evidence="1" id="KW-0418">Kinase</keyword>
<dbReference type="GO" id="GO:0005739">
    <property type="term" value="C:mitochondrion"/>
    <property type="evidence" value="ECO:0007669"/>
    <property type="project" value="TreeGrafter"/>
</dbReference>
<dbReference type="PANTHER" id="PTHR19443">
    <property type="entry name" value="HEXOKINASE"/>
    <property type="match status" value="1"/>
</dbReference>
<keyword evidence="1" id="KW-0547">Nucleotide-binding</keyword>
<dbReference type="GO" id="GO:0008865">
    <property type="term" value="F:fructokinase activity"/>
    <property type="evidence" value="ECO:0007669"/>
    <property type="project" value="TreeGrafter"/>
</dbReference>
<dbReference type="GO" id="GO:0005829">
    <property type="term" value="C:cytosol"/>
    <property type="evidence" value="ECO:0007669"/>
    <property type="project" value="TreeGrafter"/>
</dbReference>
<accession>A0A059F190</accession>
<comment type="similarity">
    <text evidence="1">Belongs to the hexokinase family.</text>
</comment>
<dbReference type="GO" id="GO:0005524">
    <property type="term" value="F:ATP binding"/>
    <property type="evidence" value="ECO:0007669"/>
    <property type="project" value="UniProtKB-UniRule"/>
</dbReference>
<dbReference type="Pfam" id="PF00349">
    <property type="entry name" value="Hexokinase_1"/>
    <property type="match status" value="1"/>
</dbReference>
<dbReference type="STRING" id="1288291.A0A059F190"/>
<dbReference type="GO" id="GO:0004340">
    <property type="term" value="F:glucokinase activity"/>
    <property type="evidence" value="ECO:0007669"/>
    <property type="project" value="TreeGrafter"/>
</dbReference>
<dbReference type="PROSITE" id="PS51748">
    <property type="entry name" value="HEXOKINASE_2"/>
    <property type="match status" value="1"/>
</dbReference>
<dbReference type="GO" id="GO:0006096">
    <property type="term" value="P:glycolytic process"/>
    <property type="evidence" value="ECO:0007669"/>
    <property type="project" value="UniProtKB-KW"/>
</dbReference>
<dbReference type="SUPFAM" id="SSF53067">
    <property type="entry name" value="Actin-like ATPase domain"/>
    <property type="match status" value="2"/>
</dbReference>
<feature type="non-terminal residue" evidence="3">
    <location>
        <position position="1"/>
    </location>
</feature>
<dbReference type="Gene3D" id="3.30.420.40">
    <property type="match status" value="1"/>
</dbReference>
<dbReference type="PANTHER" id="PTHR19443:SF24">
    <property type="entry name" value="PHOSPHOTRANSFERASE"/>
    <property type="match status" value="1"/>
</dbReference>
<dbReference type="OrthoDB" id="419537at2759"/>
<dbReference type="PRINTS" id="PR00475">
    <property type="entry name" value="HEXOKINASE"/>
</dbReference>
<dbReference type="InterPro" id="IPR001312">
    <property type="entry name" value="Hexokinase"/>
</dbReference>
<keyword evidence="1" id="KW-0067">ATP-binding</keyword>
<dbReference type="InterPro" id="IPR022672">
    <property type="entry name" value="Hexokinase_N"/>
</dbReference>
<proteinExistence type="inferred from homology"/>
<name>A0A059F190_9MICR</name>
<dbReference type="AlphaFoldDB" id="A0A059F190"/>
<dbReference type="InterPro" id="IPR043129">
    <property type="entry name" value="ATPase_NBD"/>
</dbReference>
<reference evidence="4" key="1">
    <citation type="submission" date="2013-02" db="EMBL/GenBank/DDBJ databases">
        <authorList>
            <consortium name="The Broad Institute Genome Sequencing Platform"/>
            <person name="Cuomo C."/>
            <person name="Becnel J."/>
            <person name="Sanscrainte N."/>
            <person name="Walker B."/>
            <person name="Young S.K."/>
            <person name="Zeng Q."/>
            <person name="Gargeya S."/>
            <person name="Fitzgerald M."/>
            <person name="Haas B."/>
            <person name="Abouelleil A."/>
            <person name="Alvarado L."/>
            <person name="Arachchi H.M."/>
            <person name="Berlin A.M."/>
            <person name="Chapman S.B."/>
            <person name="Dewar J."/>
            <person name="Goldberg J."/>
            <person name="Griggs A."/>
            <person name="Gujja S."/>
            <person name="Hansen M."/>
            <person name="Howarth C."/>
            <person name="Imamovic A."/>
            <person name="Larimer J."/>
            <person name="McCowan C."/>
            <person name="Murphy C."/>
            <person name="Neiman D."/>
            <person name="Pearson M."/>
            <person name="Priest M."/>
            <person name="Roberts A."/>
            <person name="Saif S."/>
            <person name="Shea T."/>
            <person name="Sisk P."/>
            <person name="Sykes S."/>
            <person name="Wortman J."/>
            <person name="Nusbaum C."/>
            <person name="Birren B."/>
        </authorList>
    </citation>
    <scope>NUCLEOTIDE SEQUENCE [LARGE SCALE GENOMIC DNA]</scope>
    <source>
        <strain evidence="4">PRA339</strain>
    </source>
</reference>
<dbReference type="GO" id="GO:0006013">
    <property type="term" value="P:mannose metabolic process"/>
    <property type="evidence" value="ECO:0007669"/>
    <property type="project" value="TreeGrafter"/>
</dbReference>
<dbReference type="EC" id="2.7.1.-" evidence="1"/>
<sequence length="397" mass="45376">MTDSFDLGVNVQEKLANTWCNRIKEGDPNGKMLINTKFTFKDSISKEEDSVIILDIGGTSLKICEATNDPNNGEKIITNKESFSLRDNSLQGLNIWIWIVDLIIKFCQKTNKEYRTGYLTVSYPLIRKGEDDYQILDCGKNFLFDKKSFEGKNPLKEINNACKKMLTFDLKFRGAMNDSVATAVAAYYKFPKSFLGVVLGTGTNGSIIKRDAEGKPYIINSEWASFEEAEFIKNEVDSEIMYELNISFSYYNLLDVMAGGSKIIDYCRKIAIEIFEHDLPEEMGIKDILHPEEQKFDSFSYETAKKAFDLFKKRSNQIIASMIIGTLLSLDKHDDEVNVILNGSGYEKEEDRMNLMEALNILKDSMRIKTKINIEFIDEASLLGCAYFPHTEYYDKK</sequence>
<dbReference type="HOGENOM" id="CLU_041825_0_0_1"/>
<feature type="domain" description="Hexokinase N-terminal" evidence="2">
    <location>
        <begin position="45"/>
        <end position="188"/>
    </location>
</feature>
<evidence type="ECO:0000313" key="3">
    <source>
        <dbReference type="EMBL" id="KCZ80769.1"/>
    </source>
</evidence>
<protein>
    <recommendedName>
        <fullName evidence="1">Phosphotransferase</fullName>
        <ecNumber evidence="1">2.7.1.-</ecNumber>
    </recommendedName>
</protein>